<keyword evidence="3" id="KW-1185">Reference proteome</keyword>
<protein>
    <submittedName>
        <fullName evidence="2">Uncharacterized protein</fullName>
    </submittedName>
</protein>
<dbReference type="Proteomes" id="UP001556367">
    <property type="component" value="Unassembled WGS sequence"/>
</dbReference>
<comment type="caution">
    <text evidence="2">The sequence shown here is derived from an EMBL/GenBank/DDBJ whole genome shotgun (WGS) entry which is preliminary data.</text>
</comment>
<proteinExistence type="predicted"/>
<evidence type="ECO:0000313" key="2">
    <source>
        <dbReference type="EMBL" id="KAL0960009.1"/>
    </source>
</evidence>
<feature type="transmembrane region" description="Helical" evidence="1">
    <location>
        <begin position="115"/>
        <end position="136"/>
    </location>
</feature>
<evidence type="ECO:0000256" key="1">
    <source>
        <dbReference type="SAM" id="Phobius"/>
    </source>
</evidence>
<keyword evidence="1" id="KW-0472">Membrane</keyword>
<reference evidence="3" key="1">
    <citation type="submission" date="2024-06" db="EMBL/GenBank/DDBJ databases">
        <title>Multi-omics analyses provide insights into the biosynthesis of the anticancer antibiotic pleurotin in Hohenbuehelia grisea.</title>
        <authorList>
            <person name="Weaver J.A."/>
            <person name="Alberti F."/>
        </authorList>
    </citation>
    <scope>NUCLEOTIDE SEQUENCE [LARGE SCALE GENOMIC DNA]</scope>
    <source>
        <strain evidence="3">T-177</strain>
    </source>
</reference>
<organism evidence="2 3">
    <name type="scientific">Hohenbuehelia grisea</name>
    <dbReference type="NCBI Taxonomy" id="104357"/>
    <lineage>
        <taxon>Eukaryota</taxon>
        <taxon>Fungi</taxon>
        <taxon>Dikarya</taxon>
        <taxon>Basidiomycota</taxon>
        <taxon>Agaricomycotina</taxon>
        <taxon>Agaricomycetes</taxon>
        <taxon>Agaricomycetidae</taxon>
        <taxon>Agaricales</taxon>
        <taxon>Pleurotineae</taxon>
        <taxon>Pleurotaceae</taxon>
        <taxon>Hohenbuehelia</taxon>
    </lineage>
</organism>
<name>A0ABR3JWL7_9AGAR</name>
<feature type="transmembrane region" description="Helical" evidence="1">
    <location>
        <begin position="29"/>
        <end position="49"/>
    </location>
</feature>
<feature type="transmembrane region" description="Helical" evidence="1">
    <location>
        <begin position="142"/>
        <end position="163"/>
    </location>
</feature>
<sequence length="257" mass="27782">MSLPLPASSISIASGSASASPAAFKQIMGLGTLLVGFHFALLTFVTQYVQSCQQGQCQYGHDVPIAVVYAIALLFTTCAIPSLQIAWHTITTPSAAAGITLQDQVDRNYHTRFRLCFIGLNAASFFTITNVVVVAFSIAPLWLGVITGVVFGAHGIILIAYTVRVVTNSESFAVLQGLGAKAVKVLQEIIDNPWTMPPVRWLGRILRGAKDVNAVIRAFVTTHRRFRLSSHLSLLPHPHTVAYAFQCVHCLILPVLS</sequence>
<evidence type="ECO:0000313" key="3">
    <source>
        <dbReference type="Proteomes" id="UP001556367"/>
    </source>
</evidence>
<accession>A0ABR3JWL7</accession>
<keyword evidence="1" id="KW-0812">Transmembrane</keyword>
<gene>
    <name evidence="2" type="ORF">HGRIS_011660</name>
</gene>
<keyword evidence="1" id="KW-1133">Transmembrane helix</keyword>
<dbReference type="EMBL" id="JASNQZ010000002">
    <property type="protein sequence ID" value="KAL0960009.1"/>
    <property type="molecule type" value="Genomic_DNA"/>
</dbReference>